<dbReference type="EMBL" id="AP014854">
    <property type="protein sequence ID" value="BAR98031.1"/>
    <property type="molecule type" value="Genomic_DNA"/>
</dbReference>
<dbReference type="SUPFAM" id="SSF54621">
    <property type="entry name" value="Heme-binding protein A (HasA)"/>
    <property type="match status" value="1"/>
</dbReference>
<dbReference type="Proteomes" id="UP000065734">
    <property type="component" value="Chromosome I"/>
</dbReference>
<reference evidence="3" key="3">
    <citation type="journal article" date="2016" name="Genome Announc.">
        <title>Revised genome sequence of the purple photosynthetic bacterium Blastochloris viridis.</title>
        <authorList>
            <person name="Liu L.N."/>
            <person name="Faulkner M."/>
            <person name="Liu X."/>
            <person name="Huang F."/>
            <person name="Darby A.C."/>
            <person name="Hall N."/>
        </authorList>
    </citation>
    <scope>NUCLEOTIDE SEQUENCE [LARGE SCALE GENOMIC DNA]</scope>
    <source>
        <strain evidence="3">ATCC 19567 / DSM 133 / F</strain>
    </source>
</reference>
<evidence type="ECO:0000313" key="1">
    <source>
        <dbReference type="EMBL" id="BAR98031.1"/>
    </source>
</evidence>
<protein>
    <submittedName>
        <fullName evidence="2">Heme-binding protein A (HasA)</fullName>
    </submittedName>
    <submittedName>
        <fullName evidence="1">Miscellaneous</fullName>
    </submittedName>
</protein>
<dbReference type="KEGG" id="bvr:BVIR_882"/>
<reference evidence="2" key="2">
    <citation type="submission" date="2015-11" db="EMBL/GenBank/DDBJ databases">
        <authorList>
            <person name="Zhang Y."/>
            <person name="Guo Z."/>
        </authorList>
    </citation>
    <scope>NUCLEOTIDE SEQUENCE</scope>
    <source>
        <strain evidence="2">1</strain>
    </source>
</reference>
<dbReference type="Gene3D" id="2.150.10.10">
    <property type="entry name" value="Serralysin-like metalloprotease, C-terminal"/>
    <property type="match status" value="1"/>
</dbReference>
<dbReference type="RefSeq" id="WP_055036592.1">
    <property type="nucleotide sequence ID" value="NZ_AP014854.2"/>
</dbReference>
<proteinExistence type="predicted"/>
<dbReference type="PROSITE" id="PS00330">
    <property type="entry name" value="HEMOLYSIN_CALCIUM"/>
    <property type="match status" value="1"/>
</dbReference>
<evidence type="ECO:0000313" key="3">
    <source>
        <dbReference type="Proteomes" id="UP000065734"/>
    </source>
</evidence>
<sequence>MSATLTLTSASSDLVGYLGDWIYGDPVTGHGSFYPAASPYDQWAGGNTSASVILDGDFTYVQGNLQGTVDTLDFGTGLSGSSSTGFSLGTTELSIDLDSAGPIASFDSAIYGLMAGSLTNLYAYFAEVGTTQIGTSGDDVLYSFAGDDTLTGGGDSDTFNFNLDVNGAATVGDDVITDFAVTDELIVFGLDSSYDSYAEIIAATTDTGAGALIDLGAYGSITLAGVQVADLTTDNFAFV</sequence>
<dbReference type="EMBL" id="LN907867">
    <property type="protein sequence ID" value="CUU41337.1"/>
    <property type="molecule type" value="Genomic_DNA"/>
</dbReference>
<dbReference type="InterPro" id="IPR036912">
    <property type="entry name" value="HasA_haem-bd_sf"/>
</dbReference>
<dbReference type="InterPro" id="IPR011049">
    <property type="entry name" value="Serralysin-like_metalloprot_C"/>
</dbReference>
<evidence type="ECO:0000313" key="2">
    <source>
        <dbReference type="EMBL" id="CUU41337.1"/>
    </source>
</evidence>
<reference evidence="1" key="1">
    <citation type="journal article" date="2015" name="Genome Announc.">
        <title>Complete Genome Sequence of the Bacteriochlorophyll b-Producing Photosynthetic Bacterium Blastochloris viridis.</title>
        <authorList>
            <person name="Tsukatani Y."/>
            <person name="Hirose Y."/>
            <person name="Harada J."/>
            <person name="Misawa N."/>
            <person name="Mori K."/>
            <person name="Inoue K."/>
            <person name="Tamiaki H."/>
        </authorList>
    </citation>
    <scope>NUCLEOTIDE SEQUENCE [LARGE SCALE GENOMIC DNA]</scope>
    <source>
        <strain evidence="1">DSM 133</strain>
    </source>
</reference>
<organism evidence="2 3">
    <name type="scientific">Blastochloris viridis</name>
    <name type="common">Rhodopseudomonas viridis</name>
    <dbReference type="NCBI Taxonomy" id="1079"/>
    <lineage>
        <taxon>Bacteria</taxon>
        <taxon>Pseudomonadati</taxon>
        <taxon>Pseudomonadota</taxon>
        <taxon>Alphaproteobacteria</taxon>
        <taxon>Hyphomicrobiales</taxon>
        <taxon>Blastochloridaceae</taxon>
        <taxon>Blastochloris</taxon>
    </lineage>
</organism>
<dbReference type="SUPFAM" id="SSF51120">
    <property type="entry name" value="beta-Roll"/>
    <property type="match status" value="1"/>
</dbReference>
<gene>
    <name evidence="1" type="ORF">BV133_438</name>
    <name evidence="2" type="ORF">BVIRIDIS_03270</name>
</gene>
<dbReference type="Pfam" id="PF00353">
    <property type="entry name" value="HemolysinCabind"/>
    <property type="match status" value="1"/>
</dbReference>
<dbReference type="InterPro" id="IPR001343">
    <property type="entry name" value="Hemolysn_Ca-bd"/>
</dbReference>
<dbReference type="OrthoDB" id="8360768at2"/>
<name>A0A0H5BCK9_BLAVI</name>
<dbReference type="AlphaFoldDB" id="A0A0H5BCK9"/>
<accession>A0A0H5BCK9</accession>
<dbReference type="STRING" id="1079.BVIR_882"/>
<dbReference type="GO" id="GO:0005509">
    <property type="term" value="F:calcium ion binding"/>
    <property type="evidence" value="ECO:0007669"/>
    <property type="project" value="InterPro"/>
</dbReference>
<dbReference type="Gene3D" id="3.30.1500.10">
    <property type="entry name" value="Haem-binding HasA"/>
    <property type="match status" value="1"/>
</dbReference>
<dbReference type="InterPro" id="IPR018511">
    <property type="entry name" value="Hemolysin-typ_Ca-bd_CS"/>
</dbReference>
<keyword evidence="3" id="KW-1185">Reference proteome</keyword>